<accession>A0A0G1UC38</accession>
<reference evidence="1 2" key="1">
    <citation type="journal article" date="2015" name="Nature">
        <title>rRNA introns, odd ribosomes, and small enigmatic genomes across a large radiation of phyla.</title>
        <authorList>
            <person name="Brown C.T."/>
            <person name="Hug L.A."/>
            <person name="Thomas B.C."/>
            <person name="Sharon I."/>
            <person name="Castelle C.J."/>
            <person name="Singh A."/>
            <person name="Wilkins M.J."/>
            <person name="Williams K.H."/>
            <person name="Banfield J.F."/>
        </authorList>
    </citation>
    <scope>NUCLEOTIDE SEQUENCE [LARGE SCALE GENOMIC DNA]</scope>
</reference>
<dbReference type="AlphaFoldDB" id="A0A0G1UC38"/>
<evidence type="ECO:0000313" key="1">
    <source>
        <dbReference type="EMBL" id="KKU91716.1"/>
    </source>
</evidence>
<name>A0A0G1UC38_9BACT</name>
<evidence type="ECO:0000313" key="2">
    <source>
        <dbReference type="Proteomes" id="UP000034956"/>
    </source>
</evidence>
<dbReference type="EMBL" id="LCPF01000001">
    <property type="protein sequence ID" value="KKU91716.1"/>
    <property type="molecule type" value="Genomic_DNA"/>
</dbReference>
<dbReference type="Proteomes" id="UP000034956">
    <property type="component" value="Unassembled WGS sequence"/>
</dbReference>
<sequence length="510" mass="51781">MKKLLIIVLFFLLTTYYSLLTSLAFVGPQAGQTVGTGGGGFVIDSSGNIGFGTSAPAPTSNFDATSTQSGPTSFGYVFTVASTTNPGVALKNLSSGNMYLWSSRNFGNFQLYRESATLPGLVVVDINQYGDVAIAAKATSTGISAKLLVGGNIQSTGSFIGALSGNLSAANVTGPSAFGANYGTYNYAFPGALAVGTSTTAGLPTNGLYVGGSVGIGTVSPYQAKLDVNGIGSVAQYAASNSNNDQLLIGSVNRGSSSYFGLATGATFVMAVGNGVANSMGIGTFGAQPLILGTNNAAAVTILSGGNVGIGTSTPTHKLTVTGGDIYFDGSELIFSDAGTSNRDYIIYNDSPFMNSGGSFTFQADTTLGGATSTPTAGISAEDAYFSGNVGIGTGGPGEKLTVSGNILLISSFPNIDSSGSELNIRSQAAPIYFRNRADNTVKAVINTSSGNVGIATTTPGYPLTVNGVIYSVTGGFRFPDNSVVPPTTPLRPRPWLSRIQEARSSTLTL</sequence>
<organism evidence="1 2">
    <name type="scientific">Candidatus Jorgensenbacteria bacterium GW2011_GWA1_48_11</name>
    <dbReference type="NCBI Taxonomy" id="1618660"/>
    <lineage>
        <taxon>Bacteria</taxon>
        <taxon>Candidatus Joergenseniibacteriota</taxon>
    </lineage>
</organism>
<comment type="caution">
    <text evidence="1">The sequence shown here is derived from an EMBL/GenBank/DDBJ whole genome shotgun (WGS) entry which is preliminary data.</text>
</comment>
<protein>
    <submittedName>
        <fullName evidence="1">Uncharacterized protein</fullName>
    </submittedName>
</protein>
<gene>
    <name evidence="1" type="ORF">UY23_C0001G0322</name>
</gene>
<proteinExistence type="predicted"/>
<dbReference type="PATRIC" id="fig|1618660.3.peg.329"/>